<feature type="domain" description="Sulfatase N-terminal" evidence="9">
    <location>
        <begin position="198"/>
        <end position="472"/>
    </location>
</feature>
<comment type="subcellular location">
    <subcellularLocation>
        <location evidence="1">Cell membrane</location>
        <topology evidence="1">Multi-pass membrane protein</topology>
    </subcellularLocation>
</comment>
<dbReference type="CDD" id="cd16017">
    <property type="entry name" value="LptA"/>
    <property type="match status" value="1"/>
</dbReference>
<evidence type="ECO:0000256" key="3">
    <source>
        <dbReference type="ARBA" id="ARBA00022679"/>
    </source>
</evidence>
<dbReference type="RefSeq" id="WP_004919118.1">
    <property type="nucleotide sequence ID" value="NZ_DS607663.1"/>
</dbReference>
<evidence type="ECO:0000256" key="7">
    <source>
        <dbReference type="ARBA" id="ARBA00038481"/>
    </source>
</evidence>
<dbReference type="EMBL" id="ABJD02000101">
    <property type="protein sequence ID" value="EDU59083.1"/>
    <property type="molecule type" value="Genomic_DNA"/>
</dbReference>
<evidence type="ECO:0000313" key="11">
    <source>
        <dbReference type="Proteomes" id="UP000004506"/>
    </source>
</evidence>
<protein>
    <submittedName>
        <fullName evidence="10">Arylsulfatase</fullName>
        <ecNumber evidence="10">3.1.6.-</ecNumber>
    </submittedName>
</protein>
<evidence type="ECO:0000256" key="5">
    <source>
        <dbReference type="ARBA" id="ARBA00022989"/>
    </source>
</evidence>
<comment type="similarity">
    <text evidence="7">Belongs to the phosphoethanolamine transferase family.</text>
</comment>
<keyword evidence="3" id="KW-0808">Transferase</keyword>
<dbReference type="GO" id="GO:0016787">
    <property type="term" value="F:hydrolase activity"/>
    <property type="evidence" value="ECO:0007669"/>
    <property type="project" value="UniProtKB-KW"/>
</dbReference>
<reference evidence="11" key="2">
    <citation type="submission" date="2008-04" db="EMBL/GenBank/DDBJ databases">
        <title>Draft genome sequence of Providencia stuartii(ATCC 25827).</title>
        <authorList>
            <person name="Sudarsanam P."/>
            <person name="Ley R."/>
            <person name="Guruge J."/>
            <person name="Turnbaugh P.J."/>
            <person name="Mahowald M."/>
            <person name="Liep D."/>
            <person name="Gordon J."/>
        </authorList>
    </citation>
    <scope>NUCLEOTIDE SEQUENCE [LARGE SCALE GENOMIC DNA]</scope>
    <source>
        <strain evidence="11">ATCC 25827</strain>
    </source>
</reference>
<evidence type="ECO:0000313" key="10">
    <source>
        <dbReference type="EMBL" id="EDU59083.1"/>
    </source>
</evidence>
<dbReference type="GO" id="GO:0005886">
    <property type="term" value="C:plasma membrane"/>
    <property type="evidence" value="ECO:0007669"/>
    <property type="project" value="UniProtKB-SubCell"/>
</dbReference>
<dbReference type="Proteomes" id="UP000004506">
    <property type="component" value="Unassembled WGS sequence"/>
</dbReference>
<evidence type="ECO:0000256" key="1">
    <source>
        <dbReference type="ARBA" id="ARBA00004651"/>
    </source>
</evidence>
<accession>A0AA86YIS4</accession>
<comment type="caution">
    <text evidence="10">The sequence shown here is derived from an EMBL/GenBank/DDBJ whole genome shotgun (WGS) entry which is preliminary data.</text>
</comment>
<keyword evidence="10" id="KW-0378">Hydrolase</keyword>
<keyword evidence="6 8" id="KW-0472">Membrane</keyword>
<reference evidence="10 11" key="3">
    <citation type="submission" date="2008-05" db="EMBL/GenBank/DDBJ databases">
        <authorList>
            <person name="Fulton L."/>
            <person name="Clifton S."/>
            <person name="Fulton B."/>
            <person name="Xu J."/>
            <person name="Minx P."/>
            <person name="Pepin K.H."/>
            <person name="Johnson M."/>
            <person name="Thiruvilangam P."/>
            <person name="Bhonagiri V."/>
            <person name="Nash W.E."/>
            <person name="Mardis E.R."/>
            <person name="Wilson R.K."/>
        </authorList>
    </citation>
    <scope>NUCLEOTIDE SEQUENCE [LARGE SCALE GENOMIC DNA]</scope>
    <source>
        <strain evidence="10 11">ATCC 25827</strain>
    </source>
</reference>
<evidence type="ECO:0000256" key="8">
    <source>
        <dbReference type="SAM" id="Phobius"/>
    </source>
</evidence>
<keyword evidence="2" id="KW-1003">Cell membrane</keyword>
<keyword evidence="4 8" id="KW-0812">Transmembrane</keyword>
<dbReference type="Pfam" id="PF00884">
    <property type="entry name" value="Sulfatase"/>
    <property type="match status" value="1"/>
</dbReference>
<evidence type="ECO:0000256" key="6">
    <source>
        <dbReference type="ARBA" id="ARBA00023136"/>
    </source>
</evidence>
<feature type="transmembrane region" description="Helical" evidence="8">
    <location>
        <begin position="12"/>
        <end position="29"/>
    </location>
</feature>
<keyword evidence="5 8" id="KW-1133">Transmembrane helix</keyword>
<dbReference type="GO" id="GO:0009244">
    <property type="term" value="P:lipopolysaccharide core region biosynthetic process"/>
    <property type="evidence" value="ECO:0007669"/>
    <property type="project" value="TreeGrafter"/>
</dbReference>
<feature type="transmembrane region" description="Helical" evidence="8">
    <location>
        <begin position="140"/>
        <end position="160"/>
    </location>
</feature>
<dbReference type="PANTHER" id="PTHR30443">
    <property type="entry name" value="INNER MEMBRANE PROTEIN"/>
    <property type="match status" value="1"/>
</dbReference>
<name>A0AA86YIS4_PROST</name>
<dbReference type="PANTHER" id="PTHR30443:SF4">
    <property type="entry name" value="PHOSPHOETHANOLAMINE TRANSFERASE OPGE-RELATED"/>
    <property type="match status" value="1"/>
</dbReference>
<feature type="transmembrane region" description="Helical" evidence="8">
    <location>
        <begin position="110"/>
        <end position="128"/>
    </location>
</feature>
<evidence type="ECO:0000256" key="4">
    <source>
        <dbReference type="ARBA" id="ARBA00022692"/>
    </source>
</evidence>
<dbReference type="InterPro" id="IPR017850">
    <property type="entry name" value="Alkaline_phosphatase_core_sf"/>
</dbReference>
<organism evidence="10 11">
    <name type="scientific">Providencia stuartii ATCC 25827</name>
    <dbReference type="NCBI Taxonomy" id="471874"/>
    <lineage>
        <taxon>Bacteria</taxon>
        <taxon>Pseudomonadati</taxon>
        <taxon>Pseudomonadota</taxon>
        <taxon>Gammaproteobacteria</taxon>
        <taxon>Enterobacterales</taxon>
        <taxon>Morganellaceae</taxon>
        <taxon>Providencia</taxon>
    </lineage>
</organism>
<proteinExistence type="inferred from homology"/>
<reference evidence="11" key="1">
    <citation type="submission" date="2008-04" db="EMBL/GenBank/DDBJ databases">
        <title>Draft genome sequence of Providencia stuartii (ATCC 25827).</title>
        <authorList>
            <person name="Sudarsanam P."/>
            <person name="Ley R."/>
            <person name="Guruge J."/>
            <person name="Turnbaugh P.J."/>
            <person name="Mahowald M."/>
            <person name="Liep D."/>
            <person name="Gordon J."/>
        </authorList>
    </citation>
    <scope>NUCLEOTIDE SEQUENCE [LARGE SCALE GENOMIC DNA]</scope>
    <source>
        <strain evidence="11">ATCC 25827</strain>
    </source>
</reference>
<dbReference type="GO" id="GO:0016776">
    <property type="term" value="F:phosphotransferase activity, phosphate group as acceptor"/>
    <property type="evidence" value="ECO:0007669"/>
    <property type="project" value="TreeGrafter"/>
</dbReference>
<feature type="transmembrane region" description="Helical" evidence="8">
    <location>
        <begin position="58"/>
        <end position="80"/>
    </location>
</feature>
<evidence type="ECO:0000259" key="9">
    <source>
        <dbReference type="Pfam" id="PF00884"/>
    </source>
</evidence>
<dbReference type="AlphaFoldDB" id="A0AA86YIS4"/>
<dbReference type="InterPro" id="IPR000917">
    <property type="entry name" value="Sulfatase_N"/>
</dbReference>
<dbReference type="Gene3D" id="3.40.720.10">
    <property type="entry name" value="Alkaline Phosphatase, subunit A"/>
    <property type="match status" value="1"/>
</dbReference>
<sequence>MQNKILKIKHYFLYIIPLIILIVSSKLMLKGSGYAHPTPRDITLVCALYIILYASKKAYYWIGVPIAILYAIYTPIGLTFDKPTYQYFASVIATDAIEGIEFFTQIPFTHYLYAVLIIVGIFAFQKLCTKLNINYYRNKTLMIILVIITLINQSPFDYFYNIYESVSKVKGEVSALHDFTKSSEWGKSTLNNNSRYDDYVLVIGESVRRDYMGVYGYPINNTPFLSRVNSTIIDGLNSAGNNTIGSLRLMLTQSDKEKLEPNYGLNLVGLAKSAGFKTYWISNQGYIGKHDTPITFIAKHADVKKFNKLGAFNSNDESDFSLIPIFQKELNAPIQKKQKRLFIIHLYGSHPNPCGRIQDYENHFITQDRQYHNISCYVASINKTDEILESIYSLLETQYQQKERKFSMIYFADHGLSHQEEGDQIKLLHGKTKYAYRVPLIQLSSDHQSTQYIVANKSGMMFIDGIANWLGVSNPLLNENYHLFNSENYIEDFGLSEKIEDKPDDAINIHGK</sequence>
<evidence type="ECO:0000256" key="2">
    <source>
        <dbReference type="ARBA" id="ARBA00022475"/>
    </source>
</evidence>
<dbReference type="EC" id="3.1.6.-" evidence="10"/>
<dbReference type="InterPro" id="IPR058130">
    <property type="entry name" value="PEA_transf_C"/>
</dbReference>
<dbReference type="InterPro" id="IPR040423">
    <property type="entry name" value="PEA_transferase"/>
</dbReference>
<dbReference type="SUPFAM" id="SSF53649">
    <property type="entry name" value="Alkaline phosphatase-like"/>
    <property type="match status" value="1"/>
</dbReference>
<gene>
    <name evidence="10" type="ORF">PROSTU_02267</name>
</gene>